<dbReference type="Gene3D" id="1.10.10.60">
    <property type="entry name" value="Homeodomain-like"/>
    <property type="match status" value="2"/>
</dbReference>
<reference evidence="6" key="2">
    <citation type="journal article" date="2021" name="PeerJ">
        <title>Extensive microbial diversity within the chicken gut microbiome revealed by metagenomics and culture.</title>
        <authorList>
            <person name="Gilroy R."/>
            <person name="Ravi A."/>
            <person name="Getino M."/>
            <person name="Pursley I."/>
            <person name="Horton D.L."/>
            <person name="Alikhan N.F."/>
            <person name="Baker D."/>
            <person name="Gharbi K."/>
            <person name="Hall N."/>
            <person name="Watson M."/>
            <person name="Adriaenssens E.M."/>
            <person name="Foster-Nyarko E."/>
            <person name="Jarju S."/>
            <person name="Secka A."/>
            <person name="Antonio M."/>
            <person name="Oren A."/>
            <person name="Chaudhuri R.R."/>
            <person name="La Ragione R."/>
            <person name="Hildebrand F."/>
            <person name="Pallen M.J."/>
        </authorList>
    </citation>
    <scope>NUCLEOTIDE SEQUENCE</scope>
    <source>
        <strain evidence="6">6086</strain>
    </source>
</reference>
<feature type="transmembrane region" description="Helical" evidence="4">
    <location>
        <begin position="6"/>
        <end position="27"/>
    </location>
</feature>
<dbReference type="PROSITE" id="PS00041">
    <property type="entry name" value="HTH_ARAC_FAMILY_1"/>
    <property type="match status" value="1"/>
</dbReference>
<proteinExistence type="predicted"/>
<dbReference type="Pfam" id="PF12833">
    <property type="entry name" value="HTH_18"/>
    <property type="match status" value="1"/>
</dbReference>
<feature type="non-terminal residue" evidence="6">
    <location>
        <position position="1"/>
    </location>
</feature>
<dbReference type="Proteomes" id="UP000824141">
    <property type="component" value="Unassembled WGS sequence"/>
</dbReference>
<dbReference type="PROSITE" id="PS01124">
    <property type="entry name" value="HTH_ARAC_FAMILY_2"/>
    <property type="match status" value="1"/>
</dbReference>
<organism evidence="6 7">
    <name type="scientific">Candidatus Caccousia stercoris</name>
    <dbReference type="NCBI Taxonomy" id="2840723"/>
    <lineage>
        <taxon>Bacteria</taxon>
        <taxon>Bacillati</taxon>
        <taxon>Bacillota</taxon>
        <taxon>Clostridia</taxon>
        <taxon>Eubacteriales</taxon>
        <taxon>Oscillospiraceae</taxon>
        <taxon>Oscillospiraceae incertae sedis</taxon>
        <taxon>Candidatus Caccousia</taxon>
    </lineage>
</organism>
<dbReference type="SUPFAM" id="SSF46689">
    <property type="entry name" value="Homeodomain-like"/>
    <property type="match status" value="1"/>
</dbReference>
<feature type="domain" description="HTH araC/xylS-type" evidence="5">
    <location>
        <begin position="598"/>
        <end position="697"/>
    </location>
</feature>
<keyword evidence="4" id="KW-1133">Transmembrane helix</keyword>
<dbReference type="SMART" id="SM00342">
    <property type="entry name" value="HTH_ARAC"/>
    <property type="match status" value="1"/>
</dbReference>
<keyword evidence="3" id="KW-0804">Transcription</keyword>
<dbReference type="GO" id="GO:0043565">
    <property type="term" value="F:sequence-specific DNA binding"/>
    <property type="evidence" value="ECO:0007669"/>
    <property type="project" value="InterPro"/>
</dbReference>
<dbReference type="EMBL" id="DVJM01000046">
    <property type="protein sequence ID" value="HIS78258.1"/>
    <property type="molecule type" value="Genomic_DNA"/>
</dbReference>
<reference evidence="6" key="1">
    <citation type="submission" date="2020-10" db="EMBL/GenBank/DDBJ databases">
        <authorList>
            <person name="Gilroy R."/>
        </authorList>
    </citation>
    <scope>NUCLEOTIDE SEQUENCE</scope>
    <source>
        <strain evidence="6">6086</strain>
    </source>
</reference>
<comment type="caution">
    <text evidence="6">The sequence shown here is derived from an EMBL/GenBank/DDBJ whole genome shotgun (WGS) entry which is preliminary data.</text>
</comment>
<keyword evidence="4" id="KW-0812">Transmembrane</keyword>
<keyword evidence="2" id="KW-0238">DNA-binding</keyword>
<dbReference type="InterPro" id="IPR018060">
    <property type="entry name" value="HTH_AraC"/>
</dbReference>
<evidence type="ECO:0000256" key="3">
    <source>
        <dbReference type="ARBA" id="ARBA00023163"/>
    </source>
</evidence>
<dbReference type="PRINTS" id="PR00032">
    <property type="entry name" value="HTHARAC"/>
</dbReference>
<evidence type="ECO:0000313" key="6">
    <source>
        <dbReference type="EMBL" id="HIS78258.1"/>
    </source>
</evidence>
<sequence length="703" mass="78749">TSKEVFWKYLGSYVCIALLPMIMNSVLSYTLIRDYLTGQVDQNRTEAISYTEHMLDQQISSLVSIASEMSMKSCFTIETESSIGNFYDITDYLMSNKAKNQFVYDILYADISREQIYTASGLYSKEDFSDNLYAYTGMDLFRSMEGIGPGQLSLLPLETASQYGRPLQIVTISIPVSYRYQENKPAVDGCAVFIIEKSTLDAMIRSVMQSENAVGALYYGQTPVYCSQESLLSFLPQEELLAESIALEGEPYGVFSGRVSQENSLLSVVGLVPENELNAVRDLILGSVAIVALLTLALCSLLIACFMKLNYQPLQTLFLFARKQQGGELPRMNEMKTIQYVVSKLSEKQNELLAHNQVLQRERCFYALMDGTLPLGESFRTQCLLAGIRLDGPCYQIVILEKKENVVLYLRDTYIPSSRLYWDDTISPNEIFLVLSGTREELEKDCDRIHQWEIGKGIGTVCDTLEGLRASRDEASRQLHCTEGHTDTLPLAEIRSAQAAISSGNMKQFQFLARSVADRVRQADSLEGACMAYALFIMGSLNQIRAQEEPFVTLSQLEQKYAFPPASTENAALFLLRFADELCRSAREKNEKGKFSIQTVLDYIGSSCFDPTFSIKTMADHFGVSSSNLSHFFKNKTGLSLSQHIQSIRLTKARELLLSTSLPVAEIISMIGYTDVSSFIRRFKQETGMTPGEFRSSPPAAQI</sequence>
<keyword evidence="4" id="KW-0472">Membrane</keyword>
<evidence type="ECO:0000256" key="1">
    <source>
        <dbReference type="ARBA" id="ARBA00023015"/>
    </source>
</evidence>
<evidence type="ECO:0000259" key="5">
    <source>
        <dbReference type="PROSITE" id="PS01124"/>
    </source>
</evidence>
<evidence type="ECO:0000313" key="7">
    <source>
        <dbReference type="Proteomes" id="UP000824141"/>
    </source>
</evidence>
<evidence type="ECO:0000256" key="2">
    <source>
        <dbReference type="ARBA" id="ARBA00023125"/>
    </source>
</evidence>
<dbReference type="PANTHER" id="PTHR43280">
    <property type="entry name" value="ARAC-FAMILY TRANSCRIPTIONAL REGULATOR"/>
    <property type="match status" value="1"/>
</dbReference>
<dbReference type="InterPro" id="IPR009057">
    <property type="entry name" value="Homeodomain-like_sf"/>
</dbReference>
<accession>A0A9D1FRI6</accession>
<keyword evidence="1" id="KW-0805">Transcription regulation</keyword>
<dbReference type="AlphaFoldDB" id="A0A9D1FRI6"/>
<feature type="transmembrane region" description="Helical" evidence="4">
    <location>
        <begin position="283"/>
        <end position="309"/>
    </location>
</feature>
<dbReference type="InterPro" id="IPR018062">
    <property type="entry name" value="HTH_AraC-typ_CS"/>
</dbReference>
<name>A0A9D1FRI6_9FIRM</name>
<dbReference type="PANTHER" id="PTHR43280:SF28">
    <property type="entry name" value="HTH-TYPE TRANSCRIPTIONAL ACTIVATOR RHAS"/>
    <property type="match status" value="1"/>
</dbReference>
<dbReference type="GO" id="GO:0003700">
    <property type="term" value="F:DNA-binding transcription factor activity"/>
    <property type="evidence" value="ECO:0007669"/>
    <property type="project" value="InterPro"/>
</dbReference>
<gene>
    <name evidence="6" type="ORF">IAD03_02695</name>
</gene>
<protein>
    <submittedName>
        <fullName evidence="6">Helix-turn-helix domain-containing protein</fullName>
    </submittedName>
</protein>
<dbReference type="InterPro" id="IPR020449">
    <property type="entry name" value="Tscrpt_reg_AraC-type_HTH"/>
</dbReference>
<evidence type="ECO:0000256" key="4">
    <source>
        <dbReference type="SAM" id="Phobius"/>
    </source>
</evidence>